<feature type="transmembrane region" description="Helical" evidence="9">
    <location>
        <begin position="53"/>
        <end position="73"/>
    </location>
</feature>
<dbReference type="InterPro" id="IPR001851">
    <property type="entry name" value="ABC_transp_permease"/>
</dbReference>
<evidence type="ECO:0000313" key="10">
    <source>
        <dbReference type="EMBL" id="TLC99321.1"/>
    </source>
</evidence>
<evidence type="ECO:0000256" key="9">
    <source>
        <dbReference type="SAM" id="Phobius"/>
    </source>
</evidence>
<keyword evidence="2" id="KW-0813">Transport</keyword>
<evidence type="ECO:0000313" key="11">
    <source>
        <dbReference type="Proteomes" id="UP000306509"/>
    </source>
</evidence>
<keyword evidence="4" id="KW-0997">Cell inner membrane</keyword>
<dbReference type="AlphaFoldDB" id="A0A4U8Q3H5"/>
<gene>
    <name evidence="10" type="primary">lsrD_3</name>
    <name evidence="10" type="ORF">DSM106044_03772</name>
</gene>
<feature type="transmembrane region" description="Helical" evidence="9">
    <location>
        <begin position="20"/>
        <end position="41"/>
    </location>
</feature>
<dbReference type="PANTHER" id="PTHR32196">
    <property type="entry name" value="ABC TRANSPORTER PERMEASE PROTEIN YPHD-RELATED-RELATED"/>
    <property type="match status" value="1"/>
</dbReference>
<feature type="transmembrane region" description="Helical" evidence="9">
    <location>
        <begin position="78"/>
        <end position="95"/>
    </location>
</feature>
<feature type="transmembrane region" description="Helical" evidence="9">
    <location>
        <begin position="306"/>
        <end position="327"/>
    </location>
</feature>
<feature type="transmembrane region" description="Helical" evidence="9">
    <location>
        <begin position="129"/>
        <end position="150"/>
    </location>
</feature>
<dbReference type="Proteomes" id="UP000306509">
    <property type="component" value="Unassembled WGS sequence"/>
</dbReference>
<evidence type="ECO:0000256" key="6">
    <source>
        <dbReference type="ARBA" id="ARBA00022989"/>
    </source>
</evidence>
<protein>
    <recommendedName>
        <fullName evidence="8">Autoinducer 2 import system permease protein LsrD</fullName>
    </recommendedName>
</protein>
<feature type="transmembrane region" description="Helical" evidence="9">
    <location>
        <begin position="174"/>
        <end position="194"/>
    </location>
</feature>
<comment type="caution">
    <text evidence="10">The sequence shown here is derived from an EMBL/GenBank/DDBJ whole genome shotgun (WGS) entry which is preliminary data.</text>
</comment>
<dbReference type="GO" id="GO:0022857">
    <property type="term" value="F:transmembrane transporter activity"/>
    <property type="evidence" value="ECO:0007669"/>
    <property type="project" value="InterPro"/>
</dbReference>
<evidence type="ECO:0000256" key="7">
    <source>
        <dbReference type="ARBA" id="ARBA00023136"/>
    </source>
</evidence>
<proteinExistence type="predicted"/>
<dbReference type="CDD" id="cd06579">
    <property type="entry name" value="TM_PBP1_transp_AraH_like"/>
    <property type="match status" value="1"/>
</dbReference>
<keyword evidence="3" id="KW-1003">Cell membrane</keyword>
<evidence type="ECO:0000256" key="5">
    <source>
        <dbReference type="ARBA" id="ARBA00022692"/>
    </source>
</evidence>
<reference evidence="10 11" key="1">
    <citation type="journal article" date="2019" name="Anaerobe">
        <title>Detection of Robinsoniella peoriensis in multiple bone samples of a trauma patient.</title>
        <authorList>
            <person name="Schrottner P."/>
            <person name="Hartwich K."/>
            <person name="Bunk B."/>
            <person name="Schober I."/>
            <person name="Helbig S."/>
            <person name="Rudolph W.W."/>
            <person name="Gunzer F."/>
        </authorList>
    </citation>
    <scope>NUCLEOTIDE SEQUENCE [LARGE SCALE GENOMIC DNA]</scope>
    <source>
        <strain evidence="10 11">DSM 106044</strain>
    </source>
</reference>
<dbReference type="Pfam" id="PF02653">
    <property type="entry name" value="BPD_transp_2"/>
    <property type="match status" value="1"/>
</dbReference>
<keyword evidence="11" id="KW-1185">Reference proteome</keyword>
<dbReference type="GO" id="GO:0005886">
    <property type="term" value="C:plasma membrane"/>
    <property type="evidence" value="ECO:0007669"/>
    <property type="project" value="UniProtKB-SubCell"/>
</dbReference>
<evidence type="ECO:0000256" key="4">
    <source>
        <dbReference type="ARBA" id="ARBA00022519"/>
    </source>
</evidence>
<evidence type="ECO:0000256" key="1">
    <source>
        <dbReference type="ARBA" id="ARBA00004651"/>
    </source>
</evidence>
<dbReference type="RefSeq" id="WP_138003397.1">
    <property type="nucleotide sequence ID" value="NZ_JBHTNY010000055.1"/>
</dbReference>
<feature type="transmembrane region" description="Helical" evidence="9">
    <location>
        <begin position="225"/>
        <end position="247"/>
    </location>
</feature>
<keyword evidence="7 9" id="KW-0472">Membrane</keyword>
<comment type="subcellular location">
    <subcellularLocation>
        <location evidence="1">Cell membrane</location>
        <topology evidence="1">Multi-pass membrane protein</topology>
    </subcellularLocation>
</comment>
<evidence type="ECO:0000256" key="2">
    <source>
        <dbReference type="ARBA" id="ARBA00022448"/>
    </source>
</evidence>
<name>A0A4U8Q3H5_9FIRM</name>
<accession>A0A4U8Q3H5</accession>
<keyword evidence="6 9" id="KW-1133">Transmembrane helix</keyword>
<dbReference type="PANTHER" id="PTHR32196:SF71">
    <property type="entry name" value="AUTOINDUCER 2 IMPORT SYSTEM PERMEASE PROTEIN LSRD"/>
    <property type="match status" value="1"/>
</dbReference>
<feature type="transmembrane region" description="Helical" evidence="9">
    <location>
        <begin position="101"/>
        <end position="122"/>
    </location>
</feature>
<organism evidence="10 11">
    <name type="scientific">Robinsoniella peoriensis</name>
    <dbReference type="NCBI Taxonomy" id="180332"/>
    <lineage>
        <taxon>Bacteria</taxon>
        <taxon>Bacillati</taxon>
        <taxon>Bacillota</taxon>
        <taxon>Clostridia</taxon>
        <taxon>Lachnospirales</taxon>
        <taxon>Lachnospiraceae</taxon>
        <taxon>Robinsoniella</taxon>
    </lineage>
</organism>
<keyword evidence="5 9" id="KW-0812">Transmembrane</keyword>
<evidence type="ECO:0000256" key="3">
    <source>
        <dbReference type="ARBA" id="ARBA00022475"/>
    </source>
</evidence>
<dbReference type="EMBL" id="QGQD01000070">
    <property type="protein sequence ID" value="TLC99321.1"/>
    <property type="molecule type" value="Genomic_DNA"/>
</dbReference>
<evidence type="ECO:0000256" key="8">
    <source>
        <dbReference type="ARBA" id="ARBA00039381"/>
    </source>
</evidence>
<sequence length="337" mass="36599">MKQVRELSIQKNKSLKNRFFKWETLLALILLVVCFGLKVMAPEIVSFGGLVENSMVFIDKGIIVLSMMLILVIGEIDISVGSIACLSSVIMATLYNQGVPFTGALVIAMLVGIICGGFNGFIVTYFKELAPMIVTLATMTIYRGIAYIILGDTSCGGFPSWFSNLGWGYLTENLSIPINLTVFLVIAAGFYVVMHHTITGKRIFAIGTNQIASEYNGIHVKRIKWTLYTINGFMSALAGIFLMARLGSARPNVALGYELDVIAMCVLGGVSTAGGKGSVIGVVLSVFLMGYLRYGMNIQNVPGQIMPMVIGILLLIVLVVPNLMSAVRDRMKVELQK</sequence>